<keyword evidence="6" id="KW-0472">Membrane</keyword>
<keyword evidence="7" id="KW-0998">Cell outer membrane</keyword>
<keyword evidence="5" id="KW-0732">Signal</keyword>
<dbReference type="Gene3D" id="2.40.160.60">
    <property type="entry name" value="Outer membrane protein transport protein (OMPP1/FadL/TodX)"/>
    <property type="match status" value="1"/>
</dbReference>
<evidence type="ECO:0000256" key="7">
    <source>
        <dbReference type="ARBA" id="ARBA00023237"/>
    </source>
</evidence>
<name>A0A1H1LPV2_9FLAO</name>
<keyword evidence="4" id="KW-0812">Transmembrane</keyword>
<evidence type="ECO:0000256" key="6">
    <source>
        <dbReference type="ARBA" id="ARBA00023136"/>
    </source>
</evidence>
<dbReference type="PANTHER" id="PTHR35093">
    <property type="entry name" value="OUTER MEMBRANE PROTEIN NMB0088-RELATED"/>
    <property type="match status" value="1"/>
</dbReference>
<dbReference type="EMBL" id="LT629745">
    <property type="protein sequence ID" value="SDR76598.1"/>
    <property type="molecule type" value="Genomic_DNA"/>
</dbReference>
<comment type="subcellular location">
    <subcellularLocation>
        <location evidence="1">Cell outer membrane</location>
        <topology evidence="1">Multi-pass membrane protein</topology>
    </subcellularLocation>
</comment>
<protein>
    <submittedName>
        <fullName evidence="8">Long-chain fatty acid transport protein</fullName>
    </submittedName>
</protein>
<evidence type="ECO:0000313" key="9">
    <source>
        <dbReference type="Proteomes" id="UP000198858"/>
    </source>
</evidence>
<comment type="similarity">
    <text evidence="2">Belongs to the OmpP1/FadL family.</text>
</comment>
<dbReference type="Proteomes" id="UP000198858">
    <property type="component" value="Chromosome I"/>
</dbReference>
<dbReference type="RefSeq" id="WP_089661481.1">
    <property type="nucleotide sequence ID" value="NZ_LT629745.1"/>
</dbReference>
<organism evidence="8 9">
    <name type="scientific">Christiangramia echinicola</name>
    <dbReference type="NCBI Taxonomy" id="279359"/>
    <lineage>
        <taxon>Bacteria</taxon>
        <taxon>Pseudomonadati</taxon>
        <taxon>Bacteroidota</taxon>
        <taxon>Flavobacteriia</taxon>
        <taxon>Flavobacteriales</taxon>
        <taxon>Flavobacteriaceae</taxon>
        <taxon>Christiangramia</taxon>
    </lineage>
</organism>
<dbReference type="InterPro" id="IPR005017">
    <property type="entry name" value="OMPP1/FadL/TodX"/>
</dbReference>
<evidence type="ECO:0000256" key="1">
    <source>
        <dbReference type="ARBA" id="ARBA00004571"/>
    </source>
</evidence>
<dbReference type="GO" id="GO:0015483">
    <property type="term" value="F:long-chain fatty acid transporting porin activity"/>
    <property type="evidence" value="ECO:0007669"/>
    <property type="project" value="TreeGrafter"/>
</dbReference>
<evidence type="ECO:0000256" key="4">
    <source>
        <dbReference type="ARBA" id="ARBA00022692"/>
    </source>
</evidence>
<sequence length="422" mass="46234">MKRLFLLGLVMMVTAITYAGGYRVSLQGQRGLAMGHTGVAVVNNAELAFFNPAGLVFLENKINAAVGVSAVFSDVVWQNQEFGQTARTDSPVGTPFYAYFSYKLNEKLSVGLAAYTPYGSSVAWEKDWAGSHLVNDIELAAIYVQALASYKITDNLSVGGGPIYVSGSVNFNRNLNRTLTDLDGNRANVTIDASGVSAFGWSAGAMWSPVDSLRIGVNYRSEILVEAEGGDADFENIPNSPLTPFSDTQFDATLPLPAEFTIGASYQLNDQWLFAFDYNRTFWGVYESLDVDFADPGIPDSNNPREYEDSSIYRFGLQYTANQTFTLRAGYYFDESPVQSGYFAPETPRNDSNNFTGGLSVNVTDNVAIDASFLYSRFEEIDESYDYYTEPDPSTGQPRRVPFGGTYKSSAFIPGLGVTIKI</sequence>
<evidence type="ECO:0000313" key="8">
    <source>
        <dbReference type="EMBL" id="SDR76598.1"/>
    </source>
</evidence>
<dbReference type="PANTHER" id="PTHR35093:SF8">
    <property type="entry name" value="OUTER MEMBRANE PROTEIN NMB0088-RELATED"/>
    <property type="match status" value="1"/>
</dbReference>
<evidence type="ECO:0000256" key="2">
    <source>
        <dbReference type="ARBA" id="ARBA00008163"/>
    </source>
</evidence>
<dbReference type="STRING" id="1250231.SAMN04488552_0930"/>
<proteinExistence type="inferred from homology"/>
<dbReference type="Pfam" id="PF03349">
    <property type="entry name" value="Toluene_X"/>
    <property type="match status" value="1"/>
</dbReference>
<keyword evidence="9" id="KW-1185">Reference proteome</keyword>
<evidence type="ECO:0000256" key="3">
    <source>
        <dbReference type="ARBA" id="ARBA00022452"/>
    </source>
</evidence>
<accession>A0A1H1LPV2</accession>
<reference evidence="8 9" key="1">
    <citation type="submission" date="2016-10" db="EMBL/GenBank/DDBJ databases">
        <authorList>
            <person name="Varghese N."/>
            <person name="Submissions S."/>
        </authorList>
    </citation>
    <scope>NUCLEOTIDE SEQUENCE [LARGE SCALE GENOMIC DNA]</scope>
    <source>
        <strain evidence="8 9">Mar_2010_102</strain>
    </source>
</reference>
<dbReference type="AlphaFoldDB" id="A0A1H1LPV2"/>
<evidence type="ECO:0000256" key="5">
    <source>
        <dbReference type="ARBA" id="ARBA00022729"/>
    </source>
</evidence>
<keyword evidence="3" id="KW-1134">Transmembrane beta strand</keyword>
<dbReference type="SUPFAM" id="SSF56935">
    <property type="entry name" value="Porins"/>
    <property type="match status" value="1"/>
</dbReference>
<dbReference type="GO" id="GO:0009279">
    <property type="term" value="C:cell outer membrane"/>
    <property type="evidence" value="ECO:0007669"/>
    <property type="project" value="UniProtKB-SubCell"/>
</dbReference>
<gene>
    <name evidence="8" type="ORF">SAMN04488552_0930</name>
</gene>